<gene>
    <name evidence="3" type="ORF">CTOB1V02_LOCUS10690</name>
</gene>
<evidence type="ECO:0000256" key="2">
    <source>
        <dbReference type="SAM" id="SignalP"/>
    </source>
</evidence>
<dbReference type="EMBL" id="OB665258">
    <property type="protein sequence ID" value="CAD7232864.1"/>
    <property type="molecule type" value="Genomic_DNA"/>
</dbReference>
<protein>
    <submittedName>
        <fullName evidence="3">Uncharacterized protein</fullName>
    </submittedName>
</protein>
<dbReference type="PANTHER" id="PTHR15208:SF2">
    <property type="entry name" value="RECEPTOR-BINDING CANCER ANTIGEN EXPRESSED ON SISO CELLS"/>
    <property type="match status" value="1"/>
</dbReference>
<feature type="region of interest" description="Disordered" evidence="1">
    <location>
        <begin position="101"/>
        <end position="132"/>
    </location>
</feature>
<dbReference type="GO" id="GO:0030141">
    <property type="term" value="C:secretory granule"/>
    <property type="evidence" value="ECO:0007669"/>
    <property type="project" value="TreeGrafter"/>
</dbReference>
<evidence type="ECO:0000313" key="3">
    <source>
        <dbReference type="EMBL" id="CAD7232864.1"/>
    </source>
</evidence>
<name>A0A7R8ZV58_9CRUS</name>
<dbReference type="AlphaFoldDB" id="A0A7R8ZV58"/>
<feature type="signal peptide" evidence="2">
    <location>
        <begin position="1"/>
        <end position="21"/>
    </location>
</feature>
<dbReference type="PANTHER" id="PTHR15208">
    <property type="entry name" value="RECEPTOR-BINDING CANCER ANTIGEN EXPRESSED ON SISO CELLS CANCER ASSOCIATED SURFACE ANTIGEN RCAS1 ESTROGEN RECEPTOR-BINDING FRAGMENT- ASSOCIATED GENE 9 PROTEIN"/>
    <property type="match status" value="1"/>
</dbReference>
<organism evidence="3">
    <name type="scientific">Cyprideis torosa</name>
    <dbReference type="NCBI Taxonomy" id="163714"/>
    <lineage>
        <taxon>Eukaryota</taxon>
        <taxon>Metazoa</taxon>
        <taxon>Ecdysozoa</taxon>
        <taxon>Arthropoda</taxon>
        <taxon>Crustacea</taxon>
        <taxon>Oligostraca</taxon>
        <taxon>Ostracoda</taxon>
        <taxon>Podocopa</taxon>
        <taxon>Podocopida</taxon>
        <taxon>Cytherocopina</taxon>
        <taxon>Cytheroidea</taxon>
        <taxon>Cytherideidae</taxon>
        <taxon>Cyprideis</taxon>
    </lineage>
</organism>
<accession>A0A7R8ZV58</accession>
<reference evidence="3" key="1">
    <citation type="submission" date="2020-11" db="EMBL/GenBank/DDBJ databases">
        <authorList>
            <person name="Tran Van P."/>
        </authorList>
    </citation>
    <scope>NUCLEOTIDE SEQUENCE</scope>
</reference>
<feature type="chain" id="PRO_5043400311" evidence="2">
    <location>
        <begin position="22"/>
        <end position="255"/>
    </location>
</feature>
<feature type="region of interest" description="Disordered" evidence="1">
    <location>
        <begin position="206"/>
        <end position="255"/>
    </location>
</feature>
<proteinExistence type="predicted"/>
<feature type="compositionally biased region" description="Low complexity" evidence="1">
    <location>
        <begin position="242"/>
        <end position="255"/>
    </location>
</feature>
<evidence type="ECO:0000256" key="1">
    <source>
        <dbReference type="SAM" id="MobiDB-lite"/>
    </source>
</evidence>
<keyword evidence="2" id="KW-0732">Signal</keyword>
<sequence length="255" mass="27932">MSNVVMAFLSVLLRKLWSVLATLVNGVGKAFRCFRRKRLSSEDHAVNQCSRDVGLIGHGKSDVPLSGLTIEPRPQAVENQNPSQWEWDPVQQRISEYRASLQKQRTEAAVNNSPSPGGGSQPQDEEKEKEKEVDMFFSSMEPEIKKPLQVRLPPSRPGPQPSVGSRLKMAAQDMDLDGAFASSELGDLDDPAASGGWAAQEDVNGLIRGSDRRRPPVVNKLGARLSRPSQALSRWKEGTLGRRPAAPCRCPPVSS</sequence>
<dbReference type="InterPro" id="IPR017025">
    <property type="entry name" value="Cancer-assoc_antigen_RCAS1"/>
</dbReference>